<dbReference type="Proteomes" id="UP001570071">
    <property type="component" value="Unassembled WGS sequence"/>
</dbReference>
<dbReference type="Pfam" id="PF13005">
    <property type="entry name" value="zf-IS66"/>
    <property type="match status" value="1"/>
</dbReference>
<keyword evidence="2" id="KW-0479">Metal-binding</keyword>
<dbReference type="InterPro" id="IPR024474">
    <property type="entry name" value="Znf_dom_IS66"/>
</dbReference>
<accession>A0ABV4N479</accession>
<name>A0ABV4N479_9VIBR</name>
<evidence type="ECO:0000313" key="3">
    <source>
        <dbReference type="Proteomes" id="UP001570071"/>
    </source>
</evidence>
<keyword evidence="2" id="KW-0862">Zinc</keyword>
<protein>
    <submittedName>
        <fullName evidence="2">IS66 family transposase zinc-finger binding domain-containing protein</fullName>
    </submittedName>
</protein>
<gene>
    <name evidence="2" type="ORF">AB6D66_24535</name>
</gene>
<sequence length="72" mass="8475">MPIRQVKMKRPTIRMMKHRTRKILHPRQNVVVDMPELDKVCACCQSMLCRMGQSTSEKLVYIPAKLYVEVTE</sequence>
<keyword evidence="3" id="KW-1185">Reference proteome</keyword>
<evidence type="ECO:0000313" key="2">
    <source>
        <dbReference type="EMBL" id="MEZ8724247.1"/>
    </source>
</evidence>
<comment type="caution">
    <text evidence="2">The sequence shown here is derived from an EMBL/GenBank/DDBJ whole genome shotgun (WGS) entry which is preliminary data.</text>
</comment>
<evidence type="ECO:0000259" key="1">
    <source>
        <dbReference type="Pfam" id="PF13005"/>
    </source>
</evidence>
<dbReference type="EMBL" id="JBFSSG010000106">
    <property type="protein sequence ID" value="MEZ8724247.1"/>
    <property type="molecule type" value="Genomic_DNA"/>
</dbReference>
<proteinExistence type="predicted"/>
<dbReference type="RefSeq" id="WP_371956786.1">
    <property type="nucleotide sequence ID" value="NZ_JBFSSG010000106.1"/>
</dbReference>
<feature type="domain" description="Transposase IS66 zinc-finger binding" evidence="1">
    <location>
        <begin position="38"/>
        <end position="70"/>
    </location>
</feature>
<keyword evidence="2" id="KW-0863">Zinc-finger</keyword>
<dbReference type="GO" id="GO:0008270">
    <property type="term" value="F:zinc ion binding"/>
    <property type="evidence" value="ECO:0007669"/>
    <property type="project" value="UniProtKB-KW"/>
</dbReference>
<reference evidence="2 3" key="1">
    <citation type="journal article" date="2024" name="ISME J.">
        <title>Tailless and filamentous prophages are predominant in marine Vibrio.</title>
        <authorList>
            <person name="Steensen K."/>
            <person name="Seneca J."/>
            <person name="Bartlau N."/>
            <person name="Yu X.A."/>
            <person name="Hussain F.A."/>
            <person name="Polz M.F."/>
        </authorList>
    </citation>
    <scope>NUCLEOTIDE SEQUENCE [LARGE SCALE GENOMIC DNA]</scope>
    <source>
        <strain evidence="2 3">10N.239.312.F12</strain>
    </source>
</reference>
<organism evidence="2 3">
    <name type="scientific">Vibrio pomeroyi</name>
    <dbReference type="NCBI Taxonomy" id="198832"/>
    <lineage>
        <taxon>Bacteria</taxon>
        <taxon>Pseudomonadati</taxon>
        <taxon>Pseudomonadota</taxon>
        <taxon>Gammaproteobacteria</taxon>
        <taxon>Vibrionales</taxon>
        <taxon>Vibrionaceae</taxon>
        <taxon>Vibrio</taxon>
    </lineage>
</organism>